<dbReference type="InterPro" id="IPR033985">
    <property type="entry name" value="SusD-like_N"/>
</dbReference>
<evidence type="ECO:0000256" key="5">
    <source>
        <dbReference type="ARBA" id="ARBA00023237"/>
    </source>
</evidence>
<gene>
    <name evidence="8" type="ORF">D3H65_12585</name>
</gene>
<comment type="subcellular location">
    <subcellularLocation>
        <location evidence="1">Cell outer membrane</location>
    </subcellularLocation>
</comment>
<sequence>MCYMKSNITNSILFYLGSTILLSSCKKFVQVGDPPLGIVRSKVFDNRDTAYAAVANMYSEMMNGLKLTNGYLSKYAGLCSDELVRTSAATSVADWPFVKDSLQAADPTIKRMWADAFSIIYLANAVLEGVAGSRALSDSLKVEMAGEARFVRALSYFYLVNIFGRVPLALSTNYEETRYLPRLPEQKVYQQVITDLQMAAATLPVMRSQTDTLYAPNSRATRWAAMALLARVYLYQHNWAAAHDMAEKVITSGKFTMQGNLSEVFLKKSTETIFQLQPVTRGYNSGEAALFLPTTGKPPYAVSATLFNSMETGDARKNAWLGKDTNGPDTLYYPNKYKAKPGNSGQEYNIVLRLTEAFLIRAEASAQLGLLQGPDGAISDLNRIRSRALLPLKQETMDQASVIEVIVQERRIEFFAEWGHRWLDLKRWPSLAQQGASRLQEVMLIHRPSTWQPFLALWPIPADQLSLNDQLSQNPGYH</sequence>
<name>A0A3B7MN30_9BACT</name>
<dbReference type="CDD" id="cd08977">
    <property type="entry name" value="SusD"/>
    <property type="match status" value="1"/>
</dbReference>
<evidence type="ECO:0000256" key="1">
    <source>
        <dbReference type="ARBA" id="ARBA00004442"/>
    </source>
</evidence>
<dbReference type="GO" id="GO:0009279">
    <property type="term" value="C:cell outer membrane"/>
    <property type="evidence" value="ECO:0007669"/>
    <property type="project" value="UniProtKB-SubCell"/>
</dbReference>
<dbReference type="SUPFAM" id="SSF48452">
    <property type="entry name" value="TPR-like"/>
    <property type="match status" value="1"/>
</dbReference>
<evidence type="ECO:0000259" key="6">
    <source>
        <dbReference type="Pfam" id="PF07980"/>
    </source>
</evidence>
<feature type="domain" description="SusD-like N-terminal" evidence="7">
    <location>
        <begin position="68"/>
        <end position="234"/>
    </location>
</feature>
<reference evidence="8 9" key="1">
    <citation type="submission" date="2018-09" db="EMBL/GenBank/DDBJ databases">
        <title>Genome sequencing of strain 6GH32-13.</title>
        <authorList>
            <person name="Weon H.-Y."/>
            <person name="Heo J."/>
            <person name="Kwon S.-W."/>
        </authorList>
    </citation>
    <scope>NUCLEOTIDE SEQUENCE [LARGE SCALE GENOMIC DNA]</scope>
    <source>
        <strain evidence="8 9">5GH32-13</strain>
    </source>
</reference>
<dbReference type="Pfam" id="PF14322">
    <property type="entry name" value="SusD-like_3"/>
    <property type="match status" value="1"/>
</dbReference>
<keyword evidence="4" id="KW-0472">Membrane</keyword>
<dbReference type="OrthoDB" id="625727at2"/>
<dbReference type="Gene3D" id="1.25.40.390">
    <property type="match status" value="1"/>
</dbReference>
<proteinExistence type="inferred from homology"/>
<feature type="domain" description="RagB/SusD" evidence="6">
    <location>
        <begin position="319"/>
        <end position="477"/>
    </location>
</feature>
<organism evidence="8 9">
    <name type="scientific">Paraflavitalea soli</name>
    <dbReference type="NCBI Taxonomy" id="2315862"/>
    <lineage>
        <taxon>Bacteria</taxon>
        <taxon>Pseudomonadati</taxon>
        <taxon>Bacteroidota</taxon>
        <taxon>Chitinophagia</taxon>
        <taxon>Chitinophagales</taxon>
        <taxon>Chitinophagaceae</taxon>
        <taxon>Paraflavitalea</taxon>
    </lineage>
</organism>
<dbReference type="InterPro" id="IPR012944">
    <property type="entry name" value="SusD_RagB_dom"/>
</dbReference>
<keyword evidence="5" id="KW-0998">Cell outer membrane</keyword>
<dbReference type="PROSITE" id="PS51257">
    <property type="entry name" value="PROKAR_LIPOPROTEIN"/>
    <property type="match status" value="1"/>
</dbReference>
<dbReference type="KEGG" id="pseg:D3H65_12585"/>
<keyword evidence="3" id="KW-0732">Signal</keyword>
<evidence type="ECO:0000259" key="7">
    <source>
        <dbReference type="Pfam" id="PF14322"/>
    </source>
</evidence>
<protein>
    <submittedName>
        <fullName evidence="8">RagB/SusD family nutrient uptake outer membrane protein</fullName>
    </submittedName>
</protein>
<comment type="similarity">
    <text evidence="2">Belongs to the SusD family.</text>
</comment>
<dbReference type="AlphaFoldDB" id="A0A3B7MN30"/>
<evidence type="ECO:0000313" key="9">
    <source>
        <dbReference type="Proteomes" id="UP000263900"/>
    </source>
</evidence>
<evidence type="ECO:0000256" key="2">
    <source>
        <dbReference type="ARBA" id="ARBA00006275"/>
    </source>
</evidence>
<keyword evidence="9" id="KW-1185">Reference proteome</keyword>
<evidence type="ECO:0000256" key="4">
    <source>
        <dbReference type="ARBA" id="ARBA00023136"/>
    </source>
</evidence>
<dbReference type="EMBL" id="CP032157">
    <property type="protein sequence ID" value="AXY74769.1"/>
    <property type="molecule type" value="Genomic_DNA"/>
</dbReference>
<dbReference type="InterPro" id="IPR011990">
    <property type="entry name" value="TPR-like_helical_dom_sf"/>
</dbReference>
<dbReference type="Pfam" id="PF07980">
    <property type="entry name" value="SusD_RagB"/>
    <property type="match status" value="1"/>
</dbReference>
<dbReference type="Proteomes" id="UP000263900">
    <property type="component" value="Chromosome"/>
</dbReference>
<accession>A0A3B7MN30</accession>
<evidence type="ECO:0000313" key="8">
    <source>
        <dbReference type="EMBL" id="AXY74769.1"/>
    </source>
</evidence>
<evidence type="ECO:0000256" key="3">
    <source>
        <dbReference type="ARBA" id="ARBA00022729"/>
    </source>
</evidence>